<protein>
    <submittedName>
        <fullName evidence="6">Myeloid leukemia factor 2 isoform X2</fullName>
    </submittedName>
</protein>
<keyword evidence="4" id="KW-0597">Phosphoprotein</keyword>
<evidence type="ECO:0000256" key="4">
    <source>
        <dbReference type="ARBA" id="ARBA00022553"/>
    </source>
</evidence>
<dbReference type="Pfam" id="PF10248">
    <property type="entry name" value="Mlf1IP"/>
    <property type="match status" value="1"/>
</dbReference>
<dbReference type="Proteomes" id="UP001369086">
    <property type="component" value="Unassembled WGS sequence"/>
</dbReference>
<comment type="caution">
    <text evidence="6">The sequence shown here is derived from an EMBL/GenBank/DDBJ whole genome shotgun (WGS) entry which is preliminary data.</text>
</comment>
<proteinExistence type="inferred from homology"/>
<feature type="region of interest" description="Disordered" evidence="5">
    <location>
        <begin position="208"/>
        <end position="274"/>
    </location>
</feature>
<accession>A0ABR0YXR7</accession>
<evidence type="ECO:0000256" key="1">
    <source>
        <dbReference type="ARBA" id="ARBA00004496"/>
    </source>
</evidence>
<sequence>MFRYLRDMDENPYMLDPFATHRQQMRSMFGAFGFDPFLGITDGRTVSAPIQPARRPQIQAGALSPFGMMGMGGGGGFMDMFGMMSSMMENMHYHIPTADGSERMAGSPNCQTFSSSTMISYSSSGSGAPKVYQQTSEIRSVPVQIRETRQTMRDSESGLERMSIGHHIRERGHVMERSRNRKTGDREERQDFINLEESEAAAFDEEWRGAASRYPPPGARSLDYQRERTGRRMTDSPPPAATTGETCSTHNPTVHRIEPFPPSSDSVESEFAED</sequence>
<feature type="compositionally biased region" description="Basic and acidic residues" evidence="5">
    <location>
        <begin position="223"/>
        <end position="234"/>
    </location>
</feature>
<dbReference type="EMBL" id="JAHFZB010000021">
    <property type="protein sequence ID" value="KAK6477378.1"/>
    <property type="molecule type" value="Genomic_DNA"/>
</dbReference>
<keyword evidence="7" id="KW-1185">Reference proteome</keyword>
<evidence type="ECO:0000313" key="7">
    <source>
        <dbReference type="Proteomes" id="UP001369086"/>
    </source>
</evidence>
<evidence type="ECO:0000313" key="6">
    <source>
        <dbReference type="EMBL" id="KAK6477378.1"/>
    </source>
</evidence>
<dbReference type="InterPro" id="IPR019376">
    <property type="entry name" value="Myeloid_leukemia_factor"/>
</dbReference>
<evidence type="ECO:0000256" key="5">
    <source>
        <dbReference type="SAM" id="MobiDB-lite"/>
    </source>
</evidence>
<dbReference type="PANTHER" id="PTHR13105">
    <property type="entry name" value="MYELOID LEUKEMIA FACTOR"/>
    <property type="match status" value="1"/>
</dbReference>
<evidence type="ECO:0000256" key="2">
    <source>
        <dbReference type="ARBA" id="ARBA00008332"/>
    </source>
</evidence>
<reference evidence="6 7" key="1">
    <citation type="submission" date="2021-05" db="EMBL/GenBank/DDBJ databases">
        <authorList>
            <person name="Zahm M."/>
            <person name="Klopp C."/>
            <person name="Cabau C."/>
            <person name="Kuhl H."/>
            <person name="Suciu R."/>
            <person name="Ciorpac M."/>
            <person name="Holostenco D."/>
            <person name="Gessner J."/>
            <person name="Wuertz S."/>
            <person name="Hohne C."/>
            <person name="Stock M."/>
            <person name="Gislard M."/>
            <person name="Lluch J."/>
            <person name="Milhes M."/>
            <person name="Lampietro C."/>
            <person name="Lopez Roques C."/>
            <person name="Donnadieu C."/>
            <person name="Du K."/>
            <person name="Schartl M."/>
            <person name="Guiguen Y."/>
        </authorList>
    </citation>
    <scope>NUCLEOTIDE SEQUENCE [LARGE SCALE GENOMIC DNA]</scope>
    <source>
        <strain evidence="6">Hh-F2</strain>
        <tissue evidence="6">Blood</tissue>
    </source>
</reference>
<feature type="compositionally biased region" description="Polar residues" evidence="5">
    <location>
        <begin position="243"/>
        <end position="252"/>
    </location>
</feature>
<name>A0ABR0YXR7_HUSHU</name>
<gene>
    <name evidence="6" type="ORF">HHUSO_G22306</name>
</gene>
<keyword evidence="3" id="KW-0963">Cytoplasm</keyword>
<evidence type="ECO:0000256" key="3">
    <source>
        <dbReference type="ARBA" id="ARBA00022490"/>
    </source>
</evidence>
<comment type="subcellular location">
    <subcellularLocation>
        <location evidence="1">Cytoplasm</location>
    </subcellularLocation>
</comment>
<comment type="similarity">
    <text evidence="2">Belongs to the MLF family.</text>
</comment>
<organism evidence="6 7">
    <name type="scientific">Huso huso</name>
    <name type="common">Beluga</name>
    <name type="synonym">Acipenser huso</name>
    <dbReference type="NCBI Taxonomy" id="61971"/>
    <lineage>
        <taxon>Eukaryota</taxon>
        <taxon>Metazoa</taxon>
        <taxon>Chordata</taxon>
        <taxon>Craniata</taxon>
        <taxon>Vertebrata</taxon>
        <taxon>Euteleostomi</taxon>
        <taxon>Actinopterygii</taxon>
        <taxon>Chondrostei</taxon>
        <taxon>Acipenseriformes</taxon>
        <taxon>Acipenseridae</taxon>
        <taxon>Huso</taxon>
    </lineage>
</organism>